<dbReference type="EMBL" id="KK107152">
    <property type="protein sequence ID" value="EZA57029.1"/>
    <property type="molecule type" value="Genomic_DNA"/>
</dbReference>
<feature type="region of interest" description="Disordered" evidence="1">
    <location>
        <begin position="1"/>
        <end position="26"/>
    </location>
</feature>
<sequence length="58" mass="6423">MMSGRGSARNPRNPENVLSPSSPRDPLVRGVFIPFQQHGTARRVYSCNITNVIAMLEP</sequence>
<evidence type="ECO:0000256" key="1">
    <source>
        <dbReference type="SAM" id="MobiDB-lite"/>
    </source>
</evidence>
<accession>A0A026WPL1</accession>
<gene>
    <name evidence="2" type="ORF">X777_01635</name>
</gene>
<keyword evidence="3" id="KW-1185">Reference proteome</keyword>
<name>A0A026WPL1_OOCBI</name>
<dbReference type="AlphaFoldDB" id="A0A026WPL1"/>
<organism evidence="2 3">
    <name type="scientific">Ooceraea biroi</name>
    <name type="common">Clonal raider ant</name>
    <name type="synonym">Cerapachys biroi</name>
    <dbReference type="NCBI Taxonomy" id="2015173"/>
    <lineage>
        <taxon>Eukaryota</taxon>
        <taxon>Metazoa</taxon>
        <taxon>Ecdysozoa</taxon>
        <taxon>Arthropoda</taxon>
        <taxon>Hexapoda</taxon>
        <taxon>Insecta</taxon>
        <taxon>Pterygota</taxon>
        <taxon>Neoptera</taxon>
        <taxon>Endopterygota</taxon>
        <taxon>Hymenoptera</taxon>
        <taxon>Apocrita</taxon>
        <taxon>Aculeata</taxon>
        <taxon>Formicoidea</taxon>
        <taxon>Formicidae</taxon>
        <taxon>Dorylinae</taxon>
        <taxon>Ooceraea</taxon>
    </lineage>
</organism>
<protein>
    <submittedName>
        <fullName evidence="2">Uncharacterized protein</fullName>
    </submittedName>
</protein>
<evidence type="ECO:0000313" key="2">
    <source>
        <dbReference type="EMBL" id="EZA57029.1"/>
    </source>
</evidence>
<dbReference type="Proteomes" id="UP000053097">
    <property type="component" value="Unassembled WGS sequence"/>
</dbReference>
<reference evidence="2 3" key="1">
    <citation type="journal article" date="2014" name="Curr. Biol.">
        <title>The genome of the clonal raider ant Cerapachys biroi.</title>
        <authorList>
            <person name="Oxley P.R."/>
            <person name="Ji L."/>
            <person name="Fetter-Pruneda I."/>
            <person name="McKenzie S.K."/>
            <person name="Li C."/>
            <person name="Hu H."/>
            <person name="Zhang G."/>
            <person name="Kronauer D.J."/>
        </authorList>
    </citation>
    <scope>NUCLEOTIDE SEQUENCE [LARGE SCALE GENOMIC DNA]</scope>
</reference>
<proteinExistence type="predicted"/>
<evidence type="ECO:0000313" key="3">
    <source>
        <dbReference type="Proteomes" id="UP000053097"/>
    </source>
</evidence>